<dbReference type="InterPro" id="IPR033129">
    <property type="entry name" value="PEPCASE_His_AS"/>
</dbReference>
<evidence type="ECO:0000256" key="6">
    <source>
        <dbReference type="ARBA" id="ARBA00022842"/>
    </source>
</evidence>
<accession>A0ABW8KCC8</accession>
<sequence>MNASRSSEPALPDAPLRDDVRRLGALVGRMLAEQVAPAFLDEVERVRVAAIARRQEGAPLAGLADPLGGLDASHAEALARAFATYFNAVNIAERVHRIRRRRDYQREGGAPQPESLRDVLEQLKAQGVTADELLEWLLRLEVEPVFTAHPTEAVRASLLEKEQAIVRALVDGFDGGRTPQERGEDEERIHMALTAGWQTAEASPVRPSVQDERDHVDFYLADPIYRIVPALYESLAEALQEVYGVAVPLPRLLSFATWVGGDMDGNPNVGADTIAASLASQRTQVLERYIADVSALARLLSQTEGRVQVDPRLRKRLDDCRTRFPQAAERIRPRYADMPYRCLLSLIGARLEATHEDGHPEAYASADELRDDLELIAASLVDHRGLHAGAYAVQRLIWRVRSFGFHLARLDARQDSRVHDDALAALFNDSEWSQRSVAERVAALHAYLCGERGFVVSEDSVATSLRAVFAALHDARHRYGAAATGLYIISMARSAADVLAVLALARHGGLVENAGAKSLIPLDIAPLFETIDDLSNAPDTLRALLADPLYRAHLAARGDRQWVMLGYSDSGKDGGTLASRWGLQRAQVELLEVAREHAIALSFFHGRGGSASRGGARITPALMSSPRGSVAGVLRVTEQGEVIHRKYGIRALALRNLEQTVGAVLRASLRPRDEEARETQWRECMRALSTRSRQAYRALVERDGFVDYFRSATPIDVIERMALGSRPSRRRSMRGVEDLRAIPWVFAWTQCRSIITGWYGLGSALEWGVAEYGEQALVEMARDWPFFANALDDVEMLLAKCDLAIAEAFSKLAGPLHEGFFSLIRDEFERSRAWVLRLKGADELLQGDQRLAASIRLRNPYIDPMSLLQVDLLARWRAGDRQDDALLQALVACVNGVAQGLQNTG</sequence>
<dbReference type="PANTHER" id="PTHR30523:SF6">
    <property type="entry name" value="PHOSPHOENOLPYRUVATE CARBOXYLASE"/>
    <property type="match status" value="1"/>
</dbReference>
<evidence type="ECO:0000256" key="8">
    <source>
        <dbReference type="ARBA" id="ARBA00023300"/>
    </source>
</evidence>
<dbReference type="EC" id="4.1.1.31" evidence="4 10"/>
<dbReference type="PROSITE" id="PS00781">
    <property type="entry name" value="PEPCASE_1"/>
    <property type="match status" value="1"/>
</dbReference>
<keyword evidence="6 10" id="KW-0460">Magnesium</keyword>
<reference evidence="13 14" key="1">
    <citation type="submission" date="2020-10" db="EMBL/GenBank/DDBJ databases">
        <title>Phylogeny of dyella-like bacteria.</title>
        <authorList>
            <person name="Fu J."/>
        </authorList>
    </citation>
    <scope>NUCLEOTIDE SEQUENCE [LARGE SCALE GENOMIC DNA]</scope>
    <source>
        <strain evidence="13 14">DKC-1</strain>
    </source>
</reference>
<name>A0ABW8KCC8_9GAMM</name>
<protein>
    <recommendedName>
        <fullName evidence="5 10">Phosphoenolpyruvate carboxylase</fullName>
        <shortName evidence="10">PEPC</shortName>
        <shortName evidence="10">PEPCase</shortName>
        <ecNumber evidence="4 10">4.1.1.31</ecNumber>
    </recommendedName>
</protein>
<evidence type="ECO:0000256" key="1">
    <source>
        <dbReference type="ARBA" id="ARBA00001946"/>
    </source>
</evidence>
<comment type="subunit">
    <text evidence="10">Homotetramer.</text>
</comment>
<keyword evidence="7 10" id="KW-0456">Lyase</keyword>
<dbReference type="SUPFAM" id="SSF51621">
    <property type="entry name" value="Phosphoenolpyruvate/pyruvate domain"/>
    <property type="match status" value="1"/>
</dbReference>
<evidence type="ECO:0000256" key="9">
    <source>
        <dbReference type="ARBA" id="ARBA00048995"/>
    </source>
</evidence>
<dbReference type="NCBIfam" id="NF000584">
    <property type="entry name" value="PRK00009.1"/>
    <property type="match status" value="1"/>
</dbReference>
<evidence type="ECO:0000256" key="3">
    <source>
        <dbReference type="ARBA" id="ARBA00008346"/>
    </source>
</evidence>
<dbReference type="InterPro" id="IPR021135">
    <property type="entry name" value="PEP_COase"/>
</dbReference>
<dbReference type="PROSITE" id="PS00393">
    <property type="entry name" value="PEPCASE_2"/>
    <property type="match status" value="1"/>
</dbReference>
<evidence type="ECO:0000256" key="11">
    <source>
        <dbReference type="PROSITE-ProRule" id="PRU10111"/>
    </source>
</evidence>
<comment type="catalytic activity">
    <reaction evidence="9 10">
        <text>oxaloacetate + phosphate = phosphoenolpyruvate + hydrogencarbonate</text>
        <dbReference type="Rhea" id="RHEA:28370"/>
        <dbReference type="ChEBI" id="CHEBI:16452"/>
        <dbReference type="ChEBI" id="CHEBI:17544"/>
        <dbReference type="ChEBI" id="CHEBI:43474"/>
        <dbReference type="ChEBI" id="CHEBI:58702"/>
        <dbReference type="EC" id="4.1.1.31"/>
    </reaction>
</comment>
<comment type="similarity">
    <text evidence="3 10">Belongs to the PEPCase type 1 family.</text>
</comment>
<keyword evidence="14" id="KW-1185">Reference proteome</keyword>
<proteinExistence type="inferred from homology"/>
<dbReference type="PANTHER" id="PTHR30523">
    <property type="entry name" value="PHOSPHOENOLPYRUVATE CARBOXYLASE"/>
    <property type="match status" value="1"/>
</dbReference>
<evidence type="ECO:0000313" key="14">
    <source>
        <dbReference type="Proteomes" id="UP001620397"/>
    </source>
</evidence>
<dbReference type="GO" id="GO:0008964">
    <property type="term" value="F:phosphoenolpyruvate carboxylase activity"/>
    <property type="evidence" value="ECO:0007669"/>
    <property type="project" value="UniProtKB-EC"/>
</dbReference>
<dbReference type="InterPro" id="IPR015813">
    <property type="entry name" value="Pyrv/PenolPyrv_kinase-like_dom"/>
</dbReference>
<dbReference type="PRINTS" id="PR00150">
    <property type="entry name" value="PEPCARBXLASE"/>
</dbReference>
<dbReference type="InterPro" id="IPR018129">
    <property type="entry name" value="PEP_COase_Lys_AS"/>
</dbReference>
<dbReference type="Proteomes" id="UP001620397">
    <property type="component" value="Unassembled WGS sequence"/>
</dbReference>
<dbReference type="EMBL" id="JADIKL010000002">
    <property type="protein sequence ID" value="MFK2929779.1"/>
    <property type="molecule type" value="Genomic_DNA"/>
</dbReference>
<evidence type="ECO:0000256" key="10">
    <source>
        <dbReference type="HAMAP-Rule" id="MF_00595"/>
    </source>
</evidence>
<feature type="active site" evidence="10 11">
    <location>
        <position position="149"/>
    </location>
</feature>
<organism evidence="13 14">
    <name type="scientific">Dyella agri</name>
    <dbReference type="NCBI Taxonomy" id="1926869"/>
    <lineage>
        <taxon>Bacteria</taxon>
        <taxon>Pseudomonadati</taxon>
        <taxon>Pseudomonadota</taxon>
        <taxon>Gammaproteobacteria</taxon>
        <taxon>Lysobacterales</taxon>
        <taxon>Rhodanobacteraceae</taxon>
        <taxon>Dyella</taxon>
    </lineage>
</organism>
<keyword evidence="8 10" id="KW-0120">Carbon dioxide fixation</keyword>
<feature type="active site" evidence="10 12">
    <location>
        <position position="572"/>
    </location>
</feature>
<evidence type="ECO:0000256" key="7">
    <source>
        <dbReference type="ARBA" id="ARBA00023239"/>
    </source>
</evidence>
<comment type="cofactor">
    <cofactor evidence="1 10">
        <name>Mg(2+)</name>
        <dbReference type="ChEBI" id="CHEBI:18420"/>
    </cofactor>
</comment>
<evidence type="ECO:0000256" key="4">
    <source>
        <dbReference type="ARBA" id="ARBA00012305"/>
    </source>
</evidence>
<evidence type="ECO:0000256" key="5">
    <source>
        <dbReference type="ARBA" id="ARBA00022419"/>
    </source>
</evidence>
<dbReference type="RefSeq" id="WP_404536212.1">
    <property type="nucleotide sequence ID" value="NZ_JADIKL010000002.1"/>
</dbReference>
<dbReference type="HAMAP" id="MF_00595">
    <property type="entry name" value="PEPcase_type1"/>
    <property type="match status" value="1"/>
</dbReference>
<gene>
    <name evidence="10 13" type="primary">ppc</name>
    <name evidence="13" type="ORF">ISP14_03130</name>
</gene>
<dbReference type="Gene3D" id="1.20.1440.90">
    <property type="entry name" value="Phosphoenolpyruvate/pyruvate domain"/>
    <property type="match status" value="1"/>
</dbReference>
<evidence type="ECO:0000313" key="13">
    <source>
        <dbReference type="EMBL" id="MFK2929779.1"/>
    </source>
</evidence>
<dbReference type="InterPro" id="IPR022805">
    <property type="entry name" value="PEP_COase_bac/pln-type"/>
</dbReference>
<evidence type="ECO:0000256" key="12">
    <source>
        <dbReference type="PROSITE-ProRule" id="PRU10112"/>
    </source>
</evidence>
<dbReference type="Pfam" id="PF00311">
    <property type="entry name" value="PEPcase"/>
    <property type="match status" value="1"/>
</dbReference>
<evidence type="ECO:0000256" key="2">
    <source>
        <dbReference type="ARBA" id="ARBA00003670"/>
    </source>
</evidence>
<comment type="caution">
    <text evidence="13">The sequence shown here is derived from an EMBL/GenBank/DDBJ whole genome shotgun (WGS) entry which is preliminary data.</text>
</comment>
<comment type="function">
    <text evidence="2 10">Forms oxaloacetate, a four-carbon dicarboxylic acid source for the tricarboxylic acid cycle.</text>
</comment>